<dbReference type="Proteomes" id="UP001207468">
    <property type="component" value="Unassembled WGS sequence"/>
</dbReference>
<keyword evidence="2" id="KW-1185">Reference proteome</keyword>
<protein>
    <submittedName>
        <fullName evidence="1">Uncharacterized protein</fullName>
    </submittedName>
</protein>
<reference evidence="1" key="1">
    <citation type="submission" date="2021-03" db="EMBL/GenBank/DDBJ databases">
        <title>Evolutionary priming and transition to the ectomycorrhizal habit in an iconic lineage of mushroom-forming fungi: is preadaptation a requirement?</title>
        <authorList>
            <consortium name="DOE Joint Genome Institute"/>
            <person name="Looney B.P."/>
            <person name="Miyauchi S."/>
            <person name="Morin E."/>
            <person name="Drula E."/>
            <person name="Courty P.E."/>
            <person name="Chicoki N."/>
            <person name="Fauchery L."/>
            <person name="Kohler A."/>
            <person name="Kuo A."/>
            <person name="LaButti K."/>
            <person name="Pangilinan J."/>
            <person name="Lipzen A."/>
            <person name="Riley R."/>
            <person name="Andreopoulos W."/>
            <person name="He G."/>
            <person name="Johnson J."/>
            <person name="Barry K.W."/>
            <person name="Grigoriev I.V."/>
            <person name="Nagy L."/>
            <person name="Hibbett D."/>
            <person name="Henrissat B."/>
            <person name="Matheny P.B."/>
            <person name="Labbe J."/>
            <person name="Martin A.F."/>
        </authorList>
    </citation>
    <scope>NUCLEOTIDE SEQUENCE</scope>
    <source>
        <strain evidence="1">BPL698</strain>
    </source>
</reference>
<evidence type="ECO:0000313" key="1">
    <source>
        <dbReference type="EMBL" id="KAI9509813.1"/>
    </source>
</evidence>
<comment type="caution">
    <text evidence="1">The sequence shown here is derived from an EMBL/GenBank/DDBJ whole genome shotgun (WGS) entry which is preliminary data.</text>
</comment>
<dbReference type="EMBL" id="JAGFNK010000055">
    <property type="protein sequence ID" value="KAI9509813.1"/>
    <property type="molecule type" value="Genomic_DNA"/>
</dbReference>
<sequence>MSNRISNRIPAIDLPQQAIGISLPQRSPVGLSPREPVGTTSPKVVNMLRTSLIHVMYYIAEVSGTVVRMTKFPISITLAALVCAYGLAIMSGAIGSALRPMCSIPVVSLLCPASSGPPSPPTPGRTPQWADFPSLLNVERKSFESLLDEAVVGPGLAIEIKKAEMATSDLVTVVRVSKLNSREILADSLSEFVKDARKVGRGLTRFSSKVGGAIDNIIAVNDYALQCIEAANSKSSGLSLRRIWGRRSKVDKRAVTQAFTEAMDTLSANMQRLILEAQVSNSDLDKLEEHLNSIYDVVSREDSSIATAKEELLAQLWTKLGFNHHELKGMDNRLALLRGIDEYRKRARAHVKAALHTLETMEGDMEDLRERVTAPQLVGDAIPLDVHMKSLRSGIERLKGRRTGAKRLEEEIINRIMGSVDSDGVKVTRTS</sequence>
<accession>A0ACC0UE08</accession>
<gene>
    <name evidence="1" type="ORF">F5148DRAFT_977694</name>
</gene>
<evidence type="ECO:0000313" key="2">
    <source>
        <dbReference type="Proteomes" id="UP001207468"/>
    </source>
</evidence>
<proteinExistence type="predicted"/>
<organism evidence="1 2">
    <name type="scientific">Russula earlei</name>
    <dbReference type="NCBI Taxonomy" id="71964"/>
    <lineage>
        <taxon>Eukaryota</taxon>
        <taxon>Fungi</taxon>
        <taxon>Dikarya</taxon>
        <taxon>Basidiomycota</taxon>
        <taxon>Agaricomycotina</taxon>
        <taxon>Agaricomycetes</taxon>
        <taxon>Russulales</taxon>
        <taxon>Russulaceae</taxon>
        <taxon>Russula</taxon>
    </lineage>
</organism>
<name>A0ACC0UE08_9AGAM</name>